<name>A0A2S0KPU5_9FIRM</name>
<organism evidence="5 6">
    <name type="scientific">Fastidiosipila sanguinis</name>
    <dbReference type="NCBI Taxonomy" id="236753"/>
    <lineage>
        <taxon>Bacteria</taxon>
        <taxon>Bacillati</taxon>
        <taxon>Bacillota</taxon>
        <taxon>Clostridia</taxon>
        <taxon>Eubacteriales</taxon>
        <taxon>Oscillospiraceae</taxon>
        <taxon>Fastidiosipila</taxon>
    </lineage>
</organism>
<sequence length="333" mass="38642">MENDFFSMFNISEQEIDLEAVSRNNVVVVSNGSGILELNNMLGLRFSDSTYLYLIPENKIQELKNIEEKDVRALGVVFMKPCSTFAEVIQEAYLLSWKFFNSNFGDSGNSPIFFEKEFDCVLENKTISEINNKIEELIYLRNRNLYKQVFKVGSETLALLEEVPEENLGIDLLSKLYCVITKREHSDLSLSSLTNISEKEAIYEKLISEYKNAHDLIYSFRKFINCFCDKANSYQNESNVKSNEAKIIEIMQENYMDNLNLSKVSRAVELSNSYVAKLIKDHTGENFTDCLNEIRLKNAENLLKNTEMSVNDISYYVGFNYPSYFRRIFKKKE</sequence>
<gene>
    <name evidence="5" type="ORF">C5Q98_07445</name>
</gene>
<dbReference type="SMART" id="SM00342">
    <property type="entry name" value="HTH_ARAC"/>
    <property type="match status" value="1"/>
</dbReference>
<evidence type="ECO:0000256" key="3">
    <source>
        <dbReference type="ARBA" id="ARBA00023163"/>
    </source>
</evidence>
<keyword evidence="1" id="KW-0805">Transcription regulation</keyword>
<dbReference type="PANTHER" id="PTHR43280:SF34">
    <property type="entry name" value="ARAC-FAMILY TRANSCRIPTIONAL REGULATOR"/>
    <property type="match status" value="1"/>
</dbReference>
<reference evidence="6" key="1">
    <citation type="submission" date="2018-02" db="EMBL/GenBank/DDBJ databases">
        <authorList>
            <person name="Holder M.E."/>
            <person name="Ajami N.J."/>
            <person name="Petrosino J.F."/>
        </authorList>
    </citation>
    <scope>NUCLEOTIDE SEQUENCE [LARGE SCALE GENOMIC DNA]</scope>
    <source>
        <strain evidence="6">CCUG 47711</strain>
    </source>
</reference>
<evidence type="ECO:0000259" key="4">
    <source>
        <dbReference type="PROSITE" id="PS01124"/>
    </source>
</evidence>
<protein>
    <recommendedName>
        <fullName evidence="4">HTH araC/xylS-type domain-containing protein</fullName>
    </recommendedName>
</protein>
<dbReference type="Gene3D" id="1.10.10.60">
    <property type="entry name" value="Homeodomain-like"/>
    <property type="match status" value="2"/>
</dbReference>
<dbReference type="InterPro" id="IPR018060">
    <property type="entry name" value="HTH_AraC"/>
</dbReference>
<keyword evidence="3" id="KW-0804">Transcription</keyword>
<feature type="domain" description="HTH araC/xylS-type" evidence="4">
    <location>
        <begin position="245"/>
        <end position="333"/>
    </location>
</feature>
<accession>A0A2S0KPU5</accession>
<proteinExistence type="predicted"/>
<dbReference type="InterPro" id="IPR009057">
    <property type="entry name" value="Homeodomain-like_sf"/>
</dbReference>
<keyword evidence="2" id="KW-0238">DNA-binding</keyword>
<dbReference type="PANTHER" id="PTHR43280">
    <property type="entry name" value="ARAC-FAMILY TRANSCRIPTIONAL REGULATOR"/>
    <property type="match status" value="1"/>
</dbReference>
<dbReference type="PROSITE" id="PS01124">
    <property type="entry name" value="HTH_ARAC_FAMILY_2"/>
    <property type="match status" value="1"/>
</dbReference>
<dbReference type="GO" id="GO:0043565">
    <property type="term" value="F:sequence-specific DNA binding"/>
    <property type="evidence" value="ECO:0007669"/>
    <property type="project" value="InterPro"/>
</dbReference>
<dbReference type="SUPFAM" id="SSF46689">
    <property type="entry name" value="Homeodomain-like"/>
    <property type="match status" value="1"/>
</dbReference>
<keyword evidence="6" id="KW-1185">Reference proteome</keyword>
<evidence type="ECO:0000256" key="2">
    <source>
        <dbReference type="ARBA" id="ARBA00023125"/>
    </source>
</evidence>
<dbReference type="KEGG" id="fsa:C5Q98_07445"/>
<evidence type="ECO:0000256" key="1">
    <source>
        <dbReference type="ARBA" id="ARBA00023015"/>
    </source>
</evidence>
<dbReference type="EMBL" id="CP027226">
    <property type="protein sequence ID" value="AVM43052.1"/>
    <property type="molecule type" value="Genomic_DNA"/>
</dbReference>
<evidence type="ECO:0000313" key="6">
    <source>
        <dbReference type="Proteomes" id="UP000237947"/>
    </source>
</evidence>
<dbReference type="Pfam" id="PF12833">
    <property type="entry name" value="HTH_18"/>
    <property type="match status" value="1"/>
</dbReference>
<dbReference type="Proteomes" id="UP000237947">
    <property type="component" value="Chromosome"/>
</dbReference>
<evidence type="ECO:0000313" key="5">
    <source>
        <dbReference type="EMBL" id="AVM43052.1"/>
    </source>
</evidence>
<dbReference type="AlphaFoldDB" id="A0A2S0KPU5"/>
<dbReference type="GO" id="GO:0003700">
    <property type="term" value="F:DNA-binding transcription factor activity"/>
    <property type="evidence" value="ECO:0007669"/>
    <property type="project" value="InterPro"/>
</dbReference>